<keyword evidence="2" id="KW-1185">Reference proteome</keyword>
<proteinExistence type="predicted"/>
<name>A0AAP0P4X4_9MAGN</name>
<gene>
    <name evidence="1" type="ORF">Syun_016458</name>
</gene>
<evidence type="ECO:0000313" key="1">
    <source>
        <dbReference type="EMBL" id="KAK9127661.1"/>
    </source>
</evidence>
<dbReference type="AlphaFoldDB" id="A0AAP0P4X4"/>
<dbReference type="EMBL" id="JBBNAF010000007">
    <property type="protein sequence ID" value="KAK9127661.1"/>
    <property type="molecule type" value="Genomic_DNA"/>
</dbReference>
<accession>A0AAP0P4X4</accession>
<protein>
    <submittedName>
        <fullName evidence="1">Uncharacterized protein</fullName>
    </submittedName>
</protein>
<organism evidence="1 2">
    <name type="scientific">Stephania yunnanensis</name>
    <dbReference type="NCBI Taxonomy" id="152371"/>
    <lineage>
        <taxon>Eukaryota</taxon>
        <taxon>Viridiplantae</taxon>
        <taxon>Streptophyta</taxon>
        <taxon>Embryophyta</taxon>
        <taxon>Tracheophyta</taxon>
        <taxon>Spermatophyta</taxon>
        <taxon>Magnoliopsida</taxon>
        <taxon>Ranunculales</taxon>
        <taxon>Menispermaceae</taxon>
        <taxon>Menispermoideae</taxon>
        <taxon>Cissampelideae</taxon>
        <taxon>Stephania</taxon>
    </lineage>
</organism>
<evidence type="ECO:0000313" key="2">
    <source>
        <dbReference type="Proteomes" id="UP001420932"/>
    </source>
</evidence>
<dbReference type="Proteomes" id="UP001420932">
    <property type="component" value="Unassembled WGS sequence"/>
</dbReference>
<reference evidence="1 2" key="1">
    <citation type="submission" date="2024-01" db="EMBL/GenBank/DDBJ databases">
        <title>Genome assemblies of Stephania.</title>
        <authorList>
            <person name="Yang L."/>
        </authorList>
    </citation>
    <scope>NUCLEOTIDE SEQUENCE [LARGE SCALE GENOMIC DNA]</scope>
    <source>
        <strain evidence="1">YNDBR</strain>
        <tissue evidence="1">Leaf</tissue>
    </source>
</reference>
<comment type="caution">
    <text evidence="1">The sequence shown here is derived from an EMBL/GenBank/DDBJ whole genome shotgun (WGS) entry which is preliminary data.</text>
</comment>
<sequence length="78" mass="8805">MMHTSCKRGSFPLPGGKTTTLHVRRADLLQELEMIPDEKLTKQDRSRIIKERCDAIEAHNSENIATISTVSLKWEVAA</sequence>